<evidence type="ECO:0000313" key="1">
    <source>
        <dbReference type="EMBL" id="JAH20170.1"/>
    </source>
</evidence>
<sequence>MSKQLMVQNYILQTNICSSTDTTHGSFHSVIFSIL</sequence>
<accession>A0A0E9QV69</accession>
<protein>
    <submittedName>
        <fullName evidence="1">Uncharacterized protein</fullName>
    </submittedName>
</protein>
<reference evidence="1" key="2">
    <citation type="journal article" date="2015" name="Fish Shellfish Immunol.">
        <title>Early steps in the European eel (Anguilla anguilla)-Vibrio vulnificus interaction in the gills: Role of the RtxA13 toxin.</title>
        <authorList>
            <person name="Callol A."/>
            <person name="Pajuelo D."/>
            <person name="Ebbesson L."/>
            <person name="Teles M."/>
            <person name="MacKenzie S."/>
            <person name="Amaro C."/>
        </authorList>
    </citation>
    <scope>NUCLEOTIDE SEQUENCE</scope>
</reference>
<proteinExistence type="predicted"/>
<name>A0A0E9QV69_ANGAN</name>
<dbReference type="EMBL" id="GBXM01088407">
    <property type="protein sequence ID" value="JAH20170.1"/>
    <property type="molecule type" value="Transcribed_RNA"/>
</dbReference>
<organism evidence="1">
    <name type="scientific">Anguilla anguilla</name>
    <name type="common">European freshwater eel</name>
    <name type="synonym">Muraena anguilla</name>
    <dbReference type="NCBI Taxonomy" id="7936"/>
    <lineage>
        <taxon>Eukaryota</taxon>
        <taxon>Metazoa</taxon>
        <taxon>Chordata</taxon>
        <taxon>Craniata</taxon>
        <taxon>Vertebrata</taxon>
        <taxon>Euteleostomi</taxon>
        <taxon>Actinopterygii</taxon>
        <taxon>Neopterygii</taxon>
        <taxon>Teleostei</taxon>
        <taxon>Anguilliformes</taxon>
        <taxon>Anguillidae</taxon>
        <taxon>Anguilla</taxon>
    </lineage>
</organism>
<dbReference type="AlphaFoldDB" id="A0A0E9QV69"/>
<reference evidence="1" key="1">
    <citation type="submission" date="2014-11" db="EMBL/GenBank/DDBJ databases">
        <authorList>
            <person name="Amaro Gonzalez C."/>
        </authorList>
    </citation>
    <scope>NUCLEOTIDE SEQUENCE</scope>
</reference>